<comment type="caution">
    <text evidence="2">The sequence shown here is derived from an EMBL/GenBank/DDBJ whole genome shotgun (WGS) entry which is preliminary data.</text>
</comment>
<organism evidence="2">
    <name type="scientific">marine sediment metagenome</name>
    <dbReference type="NCBI Taxonomy" id="412755"/>
    <lineage>
        <taxon>unclassified sequences</taxon>
        <taxon>metagenomes</taxon>
        <taxon>ecological metagenomes</taxon>
    </lineage>
</organism>
<gene>
    <name evidence="2" type="ORF">S06H3_60501</name>
</gene>
<proteinExistence type="predicted"/>
<protein>
    <submittedName>
        <fullName evidence="2">Uncharacterized protein</fullName>
    </submittedName>
</protein>
<reference evidence="2" key="1">
    <citation type="journal article" date="2014" name="Front. Microbiol.">
        <title>High frequency of phylogenetically diverse reductive dehalogenase-homologous genes in deep subseafloor sedimentary metagenomes.</title>
        <authorList>
            <person name="Kawai M."/>
            <person name="Futagami T."/>
            <person name="Toyoda A."/>
            <person name="Takaki Y."/>
            <person name="Nishi S."/>
            <person name="Hori S."/>
            <person name="Arai W."/>
            <person name="Tsubouchi T."/>
            <person name="Morono Y."/>
            <person name="Uchiyama I."/>
            <person name="Ito T."/>
            <person name="Fujiyama A."/>
            <person name="Inagaki F."/>
            <person name="Takami H."/>
        </authorList>
    </citation>
    <scope>NUCLEOTIDE SEQUENCE</scope>
    <source>
        <strain evidence="2">Expedition CK06-06</strain>
    </source>
</reference>
<dbReference type="EMBL" id="BARV01039474">
    <property type="protein sequence ID" value="GAI57360.1"/>
    <property type="molecule type" value="Genomic_DNA"/>
</dbReference>
<sequence>MSITGTVPTVAIHGNEEHDPDFYPLDGTEVLTAPLSMQLTAVGNEPEAVAGSEGKLYYLTPGPGEKGIQKQIAKNSTGAWEPVQISVAT</sequence>
<name>X1R2M1_9ZZZZ</name>
<accession>X1R2M1</accession>
<dbReference type="AlphaFoldDB" id="X1R2M1"/>
<feature type="region of interest" description="Disordered" evidence="1">
    <location>
        <begin position="1"/>
        <end position="23"/>
    </location>
</feature>
<evidence type="ECO:0000256" key="1">
    <source>
        <dbReference type="SAM" id="MobiDB-lite"/>
    </source>
</evidence>
<evidence type="ECO:0000313" key="2">
    <source>
        <dbReference type="EMBL" id="GAI57360.1"/>
    </source>
</evidence>